<dbReference type="InterPro" id="IPR030844">
    <property type="entry name" value="PAN3"/>
</dbReference>
<dbReference type="FunFam" id="1.10.510.10:FF:000451">
    <property type="entry name" value="PAN2-PAN3 deadenylation complex subunit PAN3"/>
    <property type="match status" value="1"/>
</dbReference>
<proteinExistence type="inferred from homology"/>
<keyword evidence="9" id="KW-1185">Reference proteome</keyword>
<dbReference type="Proteomes" id="UP001153620">
    <property type="component" value="Chromosome 1"/>
</dbReference>
<dbReference type="InterPro" id="IPR011009">
    <property type="entry name" value="Kinase-like_dom_sf"/>
</dbReference>
<comment type="subcellular location">
    <subcellularLocation>
        <location evidence="6">Cytoplasm</location>
        <location evidence="6">P-body</location>
    </subcellularLocation>
</comment>
<sequence>MEFYANGISNDIGYMGNPNLATNTYSSLQQSSIESPISFNKKAQVSEFIPPSRLNSTSSPSFYNTTYNNTSIVNGQNATPTKNYASTSYSITPIKNNSNHRNYLRDSPQKIAPQDGSPPTIYSATNIHQENVGGTTYFYPQEQPTSYQNEETLPLPYSMTSMTDGYMYTPSPISSTTTNSHVQQTTKSFLSTTYFMSEDLRNSLLLKNEIANSVEDSSNLPIEVDNYHSLSLLEASSNLPVPSSTYKAIHSSTGIKYCLRRLHSFRIQSVKLMMQVIDIWKKFSHPNCVALREVFTTKAFGDNSLILVYDYHAGSQTLLSKYFTPTSNGYTPSVGSAFSGDARPFSHKNTLQRTANGPILQESEIWNIIIQLTCGLRAIHQANLACRTLDPTKIITDDKRLRFSFVGITDIITFDSNQQNPFQLVNHYQQDDLTALGKLIIALCCRCLQSVHSNQIQHSIDLISRHYSSDLKNLITYLLSPNKVKSIVEVMPKIGARFYTHLELLENHCDMQENELLKEMENGRLYRLLVKLGTINERDLHMDVTWSETGNRYMLKLFRDYLFHTVTEDGNPWLDMSHIVSTLNKLDAGTMEKVQLMSRDEQSVLVVTYAELKHCLDQAFNELTSFNV</sequence>
<dbReference type="AlphaFoldDB" id="A0A9N9RN99"/>
<evidence type="ECO:0000256" key="6">
    <source>
        <dbReference type="HAMAP-Rule" id="MF_03181"/>
    </source>
</evidence>
<dbReference type="InterPro" id="IPR000719">
    <property type="entry name" value="Prot_kinase_dom"/>
</dbReference>
<accession>A0A9N9RN99</accession>
<keyword evidence="5 6" id="KW-0175">Coiled coil</keyword>
<dbReference type="Pfam" id="PF18101">
    <property type="entry name" value="Pan3_CK"/>
    <property type="match status" value="1"/>
</dbReference>
<dbReference type="PROSITE" id="PS50011">
    <property type="entry name" value="PROTEIN_KINASE_DOM"/>
    <property type="match status" value="1"/>
</dbReference>
<dbReference type="Gene3D" id="1.10.510.10">
    <property type="entry name" value="Transferase(Phosphotransferase) domain 1"/>
    <property type="match status" value="1"/>
</dbReference>
<evidence type="ECO:0000259" key="7">
    <source>
        <dbReference type="PROSITE" id="PS50011"/>
    </source>
</evidence>
<dbReference type="InterPro" id="IPR041332">
    <property type="entry name" value="Pan3_CK"/>
</dbReference>
<evidence type="ECO:0000256" key="2">
    <source>
        <dbReference type="ARBA" id="ARBA00022664"/>
    </source>
</evidence>
<comment type="caution">
    <text evidence="6">Lacks conserved residue(s) required for the propagation of feature annotation.</text>
</comment>
<dbReference type="FunFam" id="1.10.287.3700:FF:000001">
    <property type="entry name" value="PAN2-PAN3 deadenylation complex subunit PAN3"/>
    <property type="match status" value="1"/>
</dbReference>
<dbReference type="PANTHER" id="PTHR12272">
    <property type="entry name" value="DEADENYLATION COMPLEX SUBUNIT PAN3"/>
    <property type="match status" value="1"/>
</dbReference>
<dbReference type="EMBL" id="OU895877">
    <property type="protein sequence ID" value="CAG9799996.1"/>
    <property type="molecule type" value="Genomic_DNA"/>
</dbReference>
<reference evidence="8" key="1">
    <citation type="submission" date="2022-01" db="EMBL/GenBank/DDBJ databases">
        <authorList>
            <person name="King R."/>
        </authorList>
    </citation>
    <scope>NUCLEOTIDE SEQUENCE</scope>
</reference>
<feature type="binding site" evidence="6">
    <location>
        <begin position="392"/>
        <end position="393"/>
    </location>
    <ligand>
        <name>ATP</name>
        <dbReference type="ChEBI" id="CHEBI:30616"/>
    </ligand>
</feature>
<dbReference type="GO" id="GO:0000932">
    <property type="term" value="C:P-body"/>
    <property type="evidence" value="ECO:0007669"/>
    <property type="project" value="UniProtKB-SubCell"/>
</dbReference>
<dbReference type="GO" id="GO:0008143">
    <property type="term" value="F:poly(A) binding"/>
    <property type="evidence" value="ECO:0007669"/>
    <property type="project" value="TreeGrafter"/>
</dbReference>
<feature type="domain" description="Protein kinase" evidence="7">
    <location>
        <begin position="227"/>
        <end position="504"/>
    </location>
</feature>
<dbReference type="PANTHER" id="PTHR12272:SF11">
    <property type="entry name" value="PAN2-PAN3 DEADENYLATION COMPLEX SUBUNIT PAN3"/>
    <property type="match status" value="1"/>
</dbReference>
<feature type="binding site" evidence="6">
    <location>
        <begin position="310"/>
        <end position="317"/>
    </location>
    <ligand>
        <name>ATP</name>
        <dbReference type="ChEBI" id="CHEBI:30616"/>
    </ligand>
</feature>
<evidence type="ECO:0000256" key="3">
    <source>
        <dbReference type="ARBA" id="ARBA00022741"/>
    </source>
</evidence>
<dbReference type="SUPFAM" id="SSF56112">
    <property type="entry name" value="Protein kinase-like (PK-like)"/>
    <property type="match status" value="1"/>
</dbReference>
<organism evidence="8 9">
    <name type="scientific">Chironomus riparius</name>
    <dbReference type="NCBI Taxonomy" id="315576"/>
    <lineage>
        <taxon>Eukaryota</taxon>
        <taxon>Metazoa</taxon>
        <taxon>Ecdysozoa</taxon>
        <taxon>Arthropoda</taxon>
        <taxon>Hexapoda</taxon>
        <taxon>Insecta</taxon>
        <taxon>Pterygota</taxon>
        <taxon>Neoptera</taxon>
        <taxon>Endopterygota</taxon>
        <taxon>Diptera</taxon>
        <taxon>Nematocera</taxon>
        <taxon>Chironomoidea</taxon>
        <taxon>Chironomidae</taxon>
        <taxon>Chironominae</taxon>
        <taxon>Chironomus</taxon>
    </lineage>
</organism>
<keyword evidence="2 6" id="KW-0507">mRNA processing</keyword>
<comment type="domain">
    <text evidence="6">Contains a pseudokinase domain. The protein kinase domain is predicted to be catalytically inactive because some of the residues important for catalytic activity are substituted and it lacks the equivalent of the binding site for a peptide substrate. However, it has retained an ATP-binding site and ATP-binding is required for mRNA degradation, stimulating the activity of the PAN2 nuclease in vitro. The nucleotide-binding site is juxtaposed to the RNase active site of PAN2 in the complex and may actually bind nucleosides of a poly(A) RNA rather than ATP, feeding the poly(A)-tail to the active site of the deadenylase and thus increasing the efficiency with which this distributive enzyme degrades oligo(A) RNAs.</text>
</comment>
<evidence type="ECO:0000256" key="1">
    <source>
        <dbReference type="ARBA" id="ARBA00022490"/>
    </source>
</evidence>
<dbReference type="Gene3D" id="1.20.5.5160">
    <property type="match status" value="1"/>
</dbReference>
<keyword evidence="1 6" id="KW-0963">Cytoplasm</keyword>
<keyword evidence="3 6" id="KW-0547">Nucleotide-binding</keyword>
<evidence type="ECO:0000313" key="9">
    <source>
        <dbReference type="Proteomes" id="UP001153620"/>
    </source>
</evidence>
<dbReference type="GO" id="GO:0010606">
    <property type="term" value="P:positive regulation of cytoplasmic mRNA processing body assembly"/>
    <property type="evidence" value="ECO:0007669"/>
    <property type="project" value="UniProtKB-UniRule"/>
</dbReference>
<dbReference type="OrthoDB" id="204958at2759"/>
<feature type="binding site" evidence="6">
    <location>
        <position position="260"/>
    </location>
    <ligand>
        <name>ATP</name>
        <dbReference type="ChEBI" id="CHEBI:30616"/>
    </ligand>
</feature>
<reference evidence="8" key="2">
    <citation type="submission" date="2022-10" db="EMBL/GenBank/DDBJ databases">
        <authorList>
            <consortium name="ENA_rothamsted_submissions"/>
            <consortium name="culmorum"/>
            <person name="King R."/>
        </authorList>
    </citation>
    <scope>NUCLEOTIDE SEQUENCE</scope>
</reference>
<feature type="region of interest" description="Knob domain" evidence="6">
    <location>
        <begin position="535"/>
        <end position="628"/>
    </location>
</feature>
<dbReference type="GO" id="GO:0031251">
    <property type="term" value="C:PAN complex"/>
    <property type="evidence" value="ECO:0007669"/>
    <property type="project" value="UniProtKB-UniRule"/>
</dbReference>
<feature type="coiled-coil region" evidence="6">
    <location>
        <begin position="496"/>
        <end position="534"/>
    </location>
</feature>
<protein>
    <recommendedName>
        <fullName evidence="6">PAN2-PAN3 deadenylation complex subunit PAN3</fullName>
    </recommendedName>
    <alternativeName>
        <fullName evidence="6">PAB1P-dependent poly(A)-specific ribonuclease</fullName>
    </alternativeName>
    <alternativeName>
        <fullName evidence="6">Poly(A)-nuclease deadenylation complex subunit 3</fullName>
        <shortName evidence="6">PAN deadenylation complex subunit 3</shortName>
    </alternativeName>
</protein>
<dbReference type="GO" id="GO:0005524">
    <property type="term" value="F:ATP binding"/>
    <property type="evidence" value="ECO:0007669"/>
    <property type="project" value="UniProtKB-UniRule"/>
</dbReference>
<comment type="domain">
    <text evidence="6">The N-terminal zinc finger binds to poly(A) RNA.</text>
</comment>
<dbReference type="GO" id="GO:0004672">
    <property type="term" value="F:protein kinase activity"/>
    <property type="evidence" value="ECO:0007669"/>
    <property type="project" value="InterPro"/>
</dbReference>
<evidence type="ECO:0000256" key="5">
    <source>
        <dbReference type="ARBA" id="ARBA00023054"/>
    </source>
</evidence>
<dbReference type="HAMAP" id="MF_03181">
    <property type="entry name" value="PAN3"/>
    <property type="match status" value="1"/>
</dbReference>
<gene>
    <name evidence="6" type="primary">PAN3</name>
    <name evidence="8" type="ORF">CHIRRI_LOCUS2950</name>
</gene>
<evidence type="ECO:0000256" key="4">
    <source>
        <dbReference type="ARBA" id="ARBA00022840"/>
    </source>
</evidence>
<name>A0A9N9RN99_9DIPT</name>
<comment type="similarity">
    <text evidence="6">Belongs to the protein kinase superfamily. PAN3 family.</text>
</comment>
<keyword evidence="4 6" id="KW-0067">ATP-binding</keyword>
<dbReference type="Gene3D" id="1.10.287.3700">
    <property type="match status" value="1"/>
</dbReference>
<comment type="function">
    <text evidence="6">Regulatory subunit of the poly(A)-nuclease (PAN) deadenylation complex, one of two cytoplasmic mRNA deadenylases involved in general and miRNA-mediated mRNA turnover. PAN specifically shortens poly(A) tails of RNA and the activity is stimulated by poly(A)-binding protein (PABP). PAN deadenylation is followed by rapid degradation of the shortened mRNA tails by the CCR4-NOT complex. Deadenylated mRNAs are then degraded by two alternative mechanisms, namely exosome-mediated 3'-5' exonucleolytic degradation, or deadenlyation-dependent mRNA decaping and subsequent 5'-3' exonucleolytic degradation by XRN1. PAN3 acts as a positive regulator for PAN activity, recruiting the catalytic subunit PAN2 to mRNA via its interaction with RNA and PABP, and to miRNA targets via its interaction with GW182 family proteins.</text>
</comment>
<comment type="subunit">
    <text evidence="6">Homodimer. Forms a heterotrimer with a catalytic subunit PAN2 to form the poly(A)-nuclease (PAN) deadenylation complex. Interacts (via PAM-2 motif) with poly(A)-binding protein (via PABC domain), conferring substrate specificity of the enzyme complex.</text>
</comment>
<evidence type="ECO:0000313" key="8">
    <source>
        <dbReference type="EMBL" id="CAG9799996.1"/>
    </source>
</evidence>
<comment type="domain">
    <text evidence="6">The pseudokinase domain, the coiled-coil (CC), and C-terminal knob domain (CK) form a structural unit (PKC) that forms an extensive high-affinity interaction surface for PAN2.</text>
</comment>
<dbReference type="GO" id="GO:0000289">
    <property type="term" value="P:nuclear-transcribed mRNA poly(A) tail shortening"/>
    <property type="evidence" value="ECO:0007669"/>
    <property type="project" value="UniProtKB-UniRule"/>
</dbReference>
<dbReference type="GO" id="GO:0006397">
    <property type="term" value="P:mRNA processing"/>
    <property type="evidence" value="ECO:0007669"/>
    <property type="project" value="UniProtKB-KW"/>
</dbReference>